<reference evidence="2 3" key="1">
    <citation type="submission" date="2024-02" db="EMBL/GenBank/DDBJ databases">
        <title>De novo assembly and annotation of 12 fungi associated with fruit tree decline syndrome in Ontario, Canada.</title>
        <authorList>
            <person name="Sulman M."/>
            <person name="Ellouze W."/>
            <person name="Ilyukhin E."/>
        </authorList>
    </citation>
    <scope>NUCLEOTIDE SEQUENCE [LARGE SCALE GENOMIC DNA]</scope>
    <source>
        <strain evidence="2 3">M1-105</strain>
    </source>
</reference>
<feature type="region of interest" description="Disordered" evidence="1">
    <location>
        <begin position="207"/>
        <end position="263"/>
    </location>
</feature>
<sequence length="442" mass="49621">MTYSYSPPTGQADMAAYRDLPVTFPVIACWKNNATGEHNRIGQLSGDEPQHYLTATLHSKGPGCASIRLCLSPLVIDNIQKSVPRPDSCMTLVINADHLLKPLHTGSLLHPYALEIPDYVSEELQARRDTSRHPEKVNVCAMNIWLKHHATVVMPSLPGILTNSIELEHLQLFRDLSMKKMLMLWFLFDIKLKNSIDQLCTIMQRNGDKDLPPIPLSHNTSSDRLRSPRPRSHDAEATSSGKARQDEKEGQKPPGDKSATPDMIIDSEPVHIQATSQTRQHFSHDRAAADTEKTFESEYLPQRMVQPQSVLVVQAQTPTKDHSHSTAKHQSTKPAPRHILDLEESACTEFIEEPPMTFPVIVCRDDKKAGGEEYLGQFNGTKSQQYLTAEFNISNRNMTFLHLCLDPLVVDTNRTFSFKSTSRISLIITLDNLMSTTLARKS</sequence>
<evidence type="ECO:0000313" key="3">
    <source>
        <dbReference type="Proteomes" id="UP001521116"/>
    </source>
</evidence>
<evidence type="ECO:0000313" key="2">
    <source>
        <dbReference type="EMBL" id="KAL1615168.1"/>
    </source>
</evidence>
<feature type="compositionally biased region" description="Basic and acidic residues" evidence="1">
    <location>
        <begin position="221"/>
        <end position="236"/>
    </location>
</feature>
<organism evidence="2 3">
    <name type="scientific">Neofusicoccum ribis</name>
    <dbReference type="NCBI Taxonomy" id="45134"/>
    <lineage>
        <taxon>Eukaryota</taxon>
        <taxon>Fungi</taxon>
        <taxon>Dikarya</taxon>
        <taxon>Ascomycota</taxon>
        <taxon>Pezizomycotina</taxon>
        <taxon>Dothideomycetes</taxon>
        <taxon>Dothideomycetes incertae sedis</taxon>
        <taxon>Botryosphaeriales</taxon>
        <taxon>Botryosphaeriaceae</taxon>
        <taxon>Neofusicoccum</taxon>
    </lineage>
</organism>
<name>A0ABR3SAV9_9PEZI</name>
<accession>A0ABR3SAV9</accession>
<dbReference type="EMBL" id="JAJVDC020000332">
    <property type="protein sequence ID" value="KAL1615168.1"/>
    <property type="molecule type" value="Genomic_DNA"/>
</dbReference>
<dbReference type="Proteomes" id="UP001521116">
    <property type="component" value="Unassembled WGS sequence"/>
</dbReference>
<evidence type="ECO:0000256" key="1">
    <source>
        <dbReference type="SAM" id="MobiDB-lite"/>
    </source>
</evidence>
<feature type="compositionally biased region" description="Basic and acidic residues" evidence="1">
    <location>
        <begin position="243"/>
        <end position="255"/>
    </location>
</feature>
<protein>
    <submittedName>
        <fullName evidence="2">Uncharacterized protein</fullName>
    </submittedName>
</protein>
<keyword evidence="3" id="KW-1185">Reference proteome</keyword>
<feature type="non-terminal residue" evidence="2">
    <location>
        <position position="442"/>
    </location>
</feature>
<gene>
    <name evidence="2" type="ORF">SLS56_011916</name>
</gene>
<proteinExistence type="predicted"/>
<comment type="caution">
    <text evidence="2">The sequence shown here is derived from an EMBL/GenBank/DDBJ whole genome shotgun (WGS) entry which is preliminary data.</text>
</comment>